<reference evidence="2" key="2">
    <citation type="submission" date="2022-10" db="EMBL/GenBank/DDBJ databases">
        <authorList>
            <consortium name="ENA_rothamsted_submissions"/>
            <consortium name="culmorum"/>
            <person name="King R."/>
        </authorList>
    </citation>
    <scope>NUCLEOTIDE SEQUENCE</scope>
</reference>
<feature type="chain" id="PRO_5040133414" evidence="1">
    <location>
        <begin position="19"/>
        <end position="107"/>
    </location>
</feature>
<dbReference type="Proteomes" id="UP001153714">
    <property type="component" value="Chromosome 2"/>
</dbReference>
<keyword evidence="3" id="KW-1185">Reference proteome</keyword>
<evidence type="ECO:0000256" key="1">
    <source>
        <dbReference type="SAM" id="SignalP"/>
    </source>
</evidence>
<keyword evidence="1" id="KW-0732">Signal</keyword>
<sequence>MAVKWIVVLCLFVVVVSCRFVDMPARDFPSERRDKELFGPNPDIFAEEPHGDLGRRVYRKTNVPVHPSTVRVKDSDVPRIEDRFAVRGGNCPAGYVARGGFCFPDYD</sequence>
<proteinExistence type="predicted"/>
<dbReference type="EMBL" id="OU893333">
    <property type="protein sequence ID" value="CAG9789390.1"/>
    <property type="molecule type" value="Genomic_DNA"/>
</dbReference>
<reference evidence="2" key="1">
    <citation type="submission" date="2021-12" db="EMBL/GenBank/DDBJ databases">
        <authorList>
            <person name="King R."/>
        </authorList>
    </citation>
    <scope>NUCLEOTIDE SEQUENCE</scope>
</reference>
<gene>
    <name evidence="2" type="ORF">DIATSA_LOCUS7128</name>
</gene>
<dbReference type="PROSITE" id="PS51257">
    <property type="entry name" value="PROKAR_LIPOPROTEIN"/>
    <property type="match status" value="1"/>
</dbReference>
<organism evidence="2 3">
    <name type="scientific">Diatraea saccharalis</name>
    <name type="common">sugarcane borer</name>
    <dbReference type="NCBI Taxonomy" id="40085"/>
    <lineage>
        <taxon>Eukaryota</taxon>
        <taxon>Metazoa</taxon>
        <taxon>Ecdysozoa</taxon>
        <taxon>Arthropoda</taxon>
        <taxon>Hexapoda</taxon>
        <taxon>Insecta</taxon>
        <taxon>Pterygota</taxon>
        <taxon>Neoptera</taxon>
        <taxon>Endopterygota</taxon>
        <taxon>Lepidoptera</taxon>
        <taxon>Glossata</taxon>
        <taxon>Ditrysia</taxon>
        <taxon>Pyraloidea</taxon>
        <taxon>Crambidae</taxon>
        <taxon>Crambinae</taxon>
        <taxon>Diatraea</taxon>
    </lineage>
</organism>
<evidence type="ECO:0000313" key="3">
    <source>
        <dbReference type="Proteomes" id="UP001153714"/>
    </source>
</evidence>
<evidence type="ECO:0000313" key="2">
    <source>
        <dbReference type="EMBL" id="CAG9789390.1"/>
    </source>
</evidence>
<name>A0A9N9WCQ8_9NEOP</name>
<protein>
    <submittedName>
        <fullName evidence="2">Uncharacterized protein</fullName>
    </submittedName>
</protein>
<accession>A0A9N9WCQ8</accession>
<feature type="signal peptide" evidence="1">
    <location>
        <begin position="1"/>
        <end position="18"/>
    </location>
</feature>
<dbReference type="OrthoDB" id="7369356at2759"/>
<dbReference type="AlphaFoldDB" id="A0A9N9WCQ8"/>